<sequence length="917" mass="99121">MVDSGTAALGRELARLRRDARLTQGAVARVIGRSVSRVSEIERGDWKKTPDRSLVQLWIDHCLSRSATSARVAERRRADVLALHAAIDTLADVDPAAQVPVANQLRPDTPSFTGRTAEIDAVRRAVAEARTGGVIAVHAVDGKPGVGKSAFVTHVAHTLAARFPDGRLFIDLHGHTPGRRPLTPLEALASLLSAVGVPGRRLPASLDDRAALWRSRMADQRFLLVLDNVAEESQVRPLLPNAPSSLVLITSRRRLARLDAVTIALDVLSPEDAALMFRRVAGRPLPPGSPVGELVELCGYLPLAIAMLGGRLRTRKAMTVEHLVGEMRDGVSRLAAMRVRHHRVAAAFELSYEALSPARRSFFHALSLHPGTDIDAYAGAALAGTPYRVSARHLEALFDENLLDEHTFGRFELHDLIAEFLRGLAADPDDRRRSLGRLLDYYQDTAAISDDRLRPIPSPATATPTYDGPLPSLGDRAAALAWMTAERANLLACLDTVDDEPSRTVTLTGAISRYLRLSGPWDVAANVQERAVAAARTLGDPAREAAALLELGGALAQHGRYDRAERTLASASVLYTASGDEQGQVAVLLEQGSALFLTGRYDGARTALHAALDRAETIGDRERTAYALVEIGTLHYLLDEYGDAERVLTEALRIHRELGNGFGASMALKNLGCTWYFTDEYDKAQQALHEAMVLSRDLGIDLTEVQCQTVLGSVLRLMGRYREAVATLTDARTKARRLADRSLEAEILIDMGAALTRLGEHEEAERAFGESLARYEEIGEELGTACALKELADLLVAAGRLEEARRRLAGARDRYERLGERLGLVATDNSLGRLEAAAGDAPASAVAHERALGLVREFGSPLEEAAALAGIGVAARARGDLRTARDRTREALAIYRRIGAAEANEAESLLTELGSAP</sequence>
<dbReference type="InterPro" id="IPR001387">
    <property type="entry name" value="Cro/C1-type_HTH"/>
</dbReference>
<dbReference type="Gene3D" id="1.25.40.10">
    <property type="entry name" value="Tetratricopeptide repeat domain"/>
    <property type="match status" value="2"/>
</dbReference>
<dbReference type="SMART" id="SM00028">
    <property type="entry name" value="TPR"/>
    <property type="match status" value="7"/>
</dbReference>
<name>A0ABP8Q034_9ACTN</name>
<dbReference type="InterPro" id="IPR011990">
    <property type="entry name" value="TPR-like_helical_dom_sf"/>
</dbReference>
<dbReference type="RefSeq" id="WP_345464777.1">
    <property type="nucleotide sequence ID" value="NZ_BAABHF010000019.1"/>
</dbReference>
<dbReference type="InterPro" id="IPR019734">
    <property type="entry name" value="TPR_rpt"/>
</dbReference>
<dbReference type="PANTHER" id="PTHR47691:SF3">
    <property type="entry name" value="HTH-TYPE TRANSCRIPTIONAL REGULATOR RV0890C-RELATED"/>
    <property type="match status" value="1"/>
</dbReference>
<dbReference type="PANTHER" id="PTHR47691">
    <property type="entry name" value="REGULATOR-RELATED"/>
    <property type="match status" value="1"/>
</dbReference>
<evidence type="ECO:0000313" key="3">
    <source>
        <dbReference type="Proteomes" id="UP001500503"/>
    </source>
</evidence>
<organism evidence="2 3">
    <name type="scientific">Actinoallomurus oryzae</name>
    <dbReference type="NCBI Taxonomy" id="502180"/>
    <lineage>
        <taxon>Bacteria</taxon>
        <taxon>Bacillati</taxon>
        <taxon>Actinomycetota</taxon>
        <taxon>Actinomycetes</taxon>
        <taxon>Streptosporangiales</taxon>
        <taxon>Thermomonosporaceae</taxon>
        <taxon>Actinoallomurus</taxon>
    </lineage>
</organism>
<dbReference type="SUPFAM" id="SSF48452">
    <property type="entry name" value="TPR-like"/>
    <property type="match status" value="3"/>
</dbReference>
<protein>
    <submittedName>
        <fullName evidence="2">Tetratricopeptide repeat protein</fullName>
    </submittedName>
</protein>
<dbReference type="InterPro" id="IPR027417">
    <property type="entry name" value="P-loop_NTPase"/>
</dbReference>
<dbReference type="Gene3D" id="3.40.50.300">
    <property type="entry name" value="P-loop containing nucleotide triphosphate hydrolases"/>
    <property type="match status" value="1"/>
</dbReference>
<gene>
    <name evidence="2" type="ORF">GCM10023191_035060</name>
</gene>
<evidence type="ECO:0000313" key="2">
    <source>
        <dbReference type="EMBL" id="GAA4495003.1"/>
    </source>
</evidence>
<dbReference type="Pfam" id="PF13424">
    <property type="entry name" value="TPR_12"/>
    <property type="match status" value="2"/>
</dbReference>
<evidence type="ECO:0000259" key="1">
    <source>
        <dbReference type="PROSITE" id="PS50943"/>
    </source>
</evidence>
<dbReference type="EMBL" id="BAABHF010000019">
    <property type="protein sequence ID" value="GAA4495003.1"/>
    <property type="molecule type" value="Genomic_DNA"/>
</dbReference>
<dbReference type="PROSITE" id="PS50943">
    <property type="entry name" value="HTH_CROC1"/>
    <property type="match status" value="1"/>
</dbReference>
<dbReference type="Gene3D" id="1.10.260.40">
    <property type="entry name" value="lambda repressor-like DNA-binding domains"/>
    <property type="match status" value="1"/>
</dbReference>
<feature type="domain" description="HTH cro/C1-type" evidence="1">
    <location>
        <begin position="13"/>
        <end position="44"/>
    </location>
</feature>
<accession>A0ABP8Q034</accession>
<dbReference type="Pfam" id="PF13560">
    <property type="entry name" value="HTH_31"/>
    <property type="match status" value="1"/>
</dbReference>
<comment type="caution">
    <text evidence="2">The sequence shown here is derived from an EMBL/GenBank/DDBJ whole genome shotgun (WGS) entry which is preliminary data.</text>
</comment>
<dbReference type="SUPFAM" id="SSF47413">
    <property type="entry name" value="lambda repressor-like DNA-binding domains"/>
    <property type="match status" value="1"/>
</dbReference>
<dbReference type="Proteomes" id="UP001500503">
    <property type="component" value="Unassembled WGS sequence"/>
</dbReference>
<reference evidence="3" key="1">
    <citation type="journal article" date="2019" name="Int. J. Syst. Evol. Microbiol.">
        <title>The Global Catalogue of Microorganisms (GCM) 10K type strain sequencing project: providing services to taxonomists for standard genome sequencing and annotation.</title>
        <authorList>
            <consortium name="The Broad Institute Genomics Platform"/>
            <consortium name="The Broad Institute Genome Sequencing Center for Infectious Disease"/>
            <person name="Wu L."/>
            <person name="Ma J."/>
        </authorList>
    </citation>
    <scope>NUCLEOTIDE SEQUENCE [LARGE SCALE GENOMIC DNA]</scope>
    <source>
        <strain evidence="3">JCM 17933</strain>
    </source>
</reference>
<dbReference type="SUPFAM" id="SSF52540">
    <property type="entry name" value="P-loop containing nucleoside triphosphate hydrolases"/>
    <property type="match status" value="1"/>
</dbReference>
<dbReference type="CDD" id="cd00093">
    <property type="entry name" value="HTH_XRE"/>
    <property type="match status" value="1"/>
</dbReference>
<dbReference type="PRINTS" id="PR00364">
    <property type="entry name" value="DISEASERSIST"/>
</dbReference>
<dbReference type="InterPro" id="IPR010982">
    <property type="entry name" value="Lambda_DNA-bd_dom_sf"/>
</dbReference>
<keyword evidence="3" id="KW-1185">Reference proteome</keyword>
<proteinExistence type="predicted"/>